<feature type="region of interest" description="Disordered" evidence="1">
    <location>
        <begin position="144"/>
        <end position="163"/>
    </location>
</feature>
<feature type="compositionally biased region" description="Basic and acidic residues" evidence="1">
    <location>
        <begin position="669"/>
        <end position="679"/>
    </location>
</feature>
<feature type="compositionally biased region" description="Low complexity" evidence="1">
    <location>
        <begin position="381"/>
        <end position="403"/>
    </location>
</feature>
<evidence type="ECO:0000313" key="2">
    <source>
        <dbReference type="EMBL" id="KAE9965855.1"/>
    </source>
</evidence>
<evidence type="ECO:0000313" key="3">
    <source>
        <dbReference type="Proteomes" id="UP000447873"/>
    </source>
</evidence>
<dbReference type="EMBL" id="WNWS01000557">
    <property type="protein sequence ID" value="KAE9965855.1"/>
    <property type="molecule type" value="Genomic_DNA"/>
</dbReference>
<feature type="compositionally biased region" description="Polar residues" evidence="1">
    <location>
        <begin position="1"/>
        <end position="21"/>
    </location>
</feature>
<gene>
    <name evidence="2" type="ORF">EG328_009335</name>
</gene>
<accession>A0A8H3U9J5</accession>
<comment type="caution">
    <text evidence="2">The sequence shown here is derived from an EMBL/GenBank/DDBJ whole genome shotgun (WGS) entry which is preliminary data.</text>
</comment>
<proteinExistence type="predicted"/>
<name>A0A8H3U9J5_VENIN</name>
<dbReference type="AlphaFoldDB" id="A0A8H3U9J5"/>
<feature type="region of interest" description="Disordered" evidence="1">
    <location>
        <begin position="1"/>
        <end position="80"/>
    </location>
</feature>
<feature type="region of interest" description="Disordered" evidence="1">
    <location>
        <begin position="615"/>
        <end position="650"/>
    </location>
</feature>
<feature type="region of interest" description="Disordered" evidence="1">
    <location>
        <begin position="669"/>
        <end position="699"/>
    </location>
</feature>
<feature type="region of interest" description="Disordered" evidence="1">
    <location>
        <begin position="478"/>
        <end position="502"/>
    </location>
</feature>
<sequence length="757" mass="83284">MSQTPNRNDSNGSNRPSNDQPEAQPLMPTSPPLETAALNDRATRTQTLRRRPRLDCLRAPEATATTSPHDNDNDLPRPELSNLSIVDDATGCLSEGNHTDTEIPSLHTSISGVTLIDAPVRWQSSETLLVPFVTVASPDSAYEARSEDSLAPGTPVSLARSRDGPVHATTCEVSYHVEEVSNVDDALQESPSLLSLEPESPDEDLQRAHSEGYLSLRHPIQLLRHIVIPRRNSRRRRVDLYPSVESTPQTNAADVSTTLHHQHFGGTLPPLALERVDQRLDNISHLDLDNGTGINTLWNVWREPPTMPSSSDNSSDDDMLPTTAPSLHSARSPALNGEDHPLRSNPPRSSAAHLLPVSPSSFGDNDHDNQEDEEGVPQLPPLDLTSPALSLPLTSTSSLESSPTQSFIFAEITAPTSTLDDSWNAWLASRSPSQISLPESVASNSSAYFTPPHTPVLPPNYIQDQHRRFQRFYRQDISERGDAGESGEDRDATADSESMRERQRNRERFYLLGTRWRSRVGLGGDGAGDEAGASNSGNERVLFAPTLHKDEMPYLHPPELALSDCLRLCQRNRQVQKPTIDESDMKYWLTGTGSWVQTNESSAAQKIGMKLEAKDVKPSQATDLPPRHSSRSFECGEQHRWNGHGSMNEVERWTGSDADARRSAEAEVDRVRQDSKFEDMNDQEVTEGGTCRQTSSVETSGVDEFAVAERLVPSGIGRDGEMLLQGGGASGRAFVRADARNTGEERWKLQFAESLAK</sequence>
<dbReference type="Proteomes" id="UP000447873">
    <property type="component" value="Unassembled WGS sequence"/>
</dbReference>
<organism evidence="2 3">
    <name type="scientific">Venturia inaequalis</name>
    <name type="common">Apple scab fungus</name>
    <dbReference type="NCBI Taxonomy" id="5025"/>
    <lineage>
        <taxon>Eukaryota</taxon>
        <taxon>Fungi</taxon>
        <taxon>Dikarya</taxon>
        <taxon>Ascomycota</taxon>
        <taxon>Pezizomycotina</taxon>
        <taxon>Dothideomycetes</taxon>
        <taxon>Pleosporomycetidae</taxon>
        <taxon>Venturiales</taxon>
        <taxon>Venturiaceae</taxon>
        <taxon>Venturia</taxon>
    </lineage>
</organism>
<protein>
    <submittedName>
        <fullName evidence="2">Uncharacterized protein</fullName>
    </submittedName>
</protein>
<feature type="region of interest" description="Disordered" evidence="1">
    <location>
        <begin position="299"/>
        <end position="403"/>
    </location>
</feature>
<evidence type="ECO:0000256" key="1">
    <source>
        <dbReference type="SAM" id="MobiDB-lite"/>
    </source>
</evidence>
<reference evidence="2 3" key="1">
    <citation type="submission" date="2018-12" db="EMBL/GenBank/DDBJ databases">
        <title>Venturia inaequalis Genome Resource.</title>
        <authorList>
            <person name="Lichtner F.J."/>
        </authorList>
    </citation>
    <scope>NUCLEOTIDE SEQUENCE [LARGE SCALE GENOMIC DNA]</scope>
    <source>
        <strain evidence="2 3">120213</strain>
    </source>
</reference>